<feature type="compositionally biased region" description="Basic residues" evidence="1">
    <location>
        <begin position="59"/>
        <end position="68"/>
    </location>
</feature>
<protein>
    <recommendedName>
        <fullName evidence="2">DUF7924 domain-containing protein</fullName>
    </recommendedName>
</protein>
<comment type="caution">
    <text evidence="3">The sequence shown here is derived from an EMBL/GenBank/DDBJ whole genome shotgun (WGS) entry which is preliminary data.</text>
</comment>
<dbReference type="AlphaFoldDB" id="A0AA39QPQ5"/>
<dbReference type="InterPro" id="IPR057684">
    <property type="entry name" value="DUF7924"/>
</dbReference>
<evidence type="ECO:0000313" key="4">
    <source>
        <dbReference type="Proteomes" id="UP001166286"/>
    </source>
</evidence>
<feature type="region of interest" description="Disordered" evidence="1">
    <location>
        <begin position="21"/>
        <end position="157"/>
    </location>
</feature>
<evidence type="ECO:0000313" key="3">
    <source>
        <dbReference type="EMBL" id="KAK0506857.1"/>
    </source>
</evidence>
<proteinExistence type="predicted"/>
<organism evidence="3 4">
    <name type="scientific">Cladonia borealis</name>
    <dbReference type="NCBI Taxonomy" id="184061"/>
    <lineage>
        <taxon>Eukaryota</taxon>
        <taxon>Fungi</taxon>
        <taxon>Dikarya</taxon>
        <taxon>Ascomycota</taxon>
        <taxon>Pezizomycotina</taxon>
        <taxon>Lecanoromycetes</taxon>
        <taxon>OSLEUM clade</taxon>
        <taxon>Lecanoromycetidae</taxon>
        <taxon>Lecanorales</taxon>
        <taxon>Lecanorineae</taxon>
        <taxon>Cladoniaceae</taxon>
        <taxon>Cladonia</taxon>
    </lineage>
</organism>
<evidence type="ECO:0000259" key="2">
    <source>
        <dbReference type="Pfam" id="PF25545"/>
    </source>
</evidence>
<keyword evidence="4" id="KW-1185">Reference proteome</keyword>
<feature type="compositionally biased region" description="Low complexity" evidence="1">
    <location>
        <begin position="113"/>
        <end position="132"/>
    </location>
</feature>
<evidence type="ECO:0000256" key="1">
    <source>
        <dbReference type="SAM" id="MobiDB-lite"/>
    </source>
</evidence>
<dbReference type="Pfam" id="PF25545">
    <property type="entry name" value="DUF7924"/>
    <property type="match status" value="1"/>
</dbReference>
<sequence length="468" mass="53280">MVYERCTSIVDWLSDVEASSHSSLRDSSLRDSSLSCNTPSPPTQPSLFLSSPYPSILQHPRKRKHHPKSPGSFSESLHFDRRTRKALCEIMDTNSNKRRRTDTASEIEEQENQTPQKGPSSSSTQSISRTPTASRSTPNTPSSIRKKRPPTLAKNAENIRDTLEGHGLWFDDEEAFIRCPRMKEMVEEIITDTRASKMADSSVKKAMAAVKKNYTKNEKTFFNKVRPLIIKATRLVTEQDSESSEDGEYVKILKKEFEKDGLEMVEDENFTRQLLPLPDSVTNDKAMGLTNPNPDFTYGIVKPEHFPEAEVHVPAHIKVYLSVAPSMRFPFYVEEHKPASEGIVKAEHQAMRDGATLVNARRKFNHALEPEGWDSPEGADMDSFVFSCAWTPYMAEIFVNWYEKLPGGKQIFHTTMVGDSYRMNNGDDTKRLRHDIENILDWGLLKHKEGAQKVWDEIVDHYLKLNAS</sequence>
<dbReference type="Proteomes" id="UP001166286">
    <property type="component" value="Unassembled WGS sequence"/>
</dbReference>
<accession>A0AA39QPQ5</accession>
<dbReference type="EMBL" id="JAFEKC020000027">
    <property type="protein sequence ID" value="KAK0506857.1"/>
    <property type="molecule type" value="Genomic_DNA"/>
</dbReference>
<name>A0AA39QPQ5_9LECA</name>
<feature type="compositionally biased region" description="Polar residues" evidence="1">
    <location>
        <begin position="133"/>
        <end position="143"/>
    </location>
</feature>
<reference evidence="3" key="1">
    <citation type="submission" date="2023-03" db="EMBL/GenBank/DDBJ databases">
        <title>Complete genome of Cladonia borealis.</title>
        <authorList>
            <person name="Park H."/>
        </authorList>
    </citation>
    <scope>NUCLEOTIDE SEQUENCE</scope>
    <source>
        <strain evidence="3">ANT050790</strain>
    </source>
</reference>
<feature type="domain" description="DUF7924" evidence="2">
    <location>
        <begin position="210"/>
        <end position="448"/>
    </location>
</feature>
<gene>
    <name evidence="3" type="ORF">JMJ35_010711</name>
</gene>